<organism evidence="2 3">
    <name type="scientific">Oedothorax gibbosus</name>
    <dbReference type="NCBI Taxonomy" id="931172"/>
    <lineage>
        <taxon>Eukaryota</taxon>
        <taxon>Metazoa</taxon>
        <taxon>Ecdysozoa</taxon>
        <taxon>Arthropoda</taxon>
        <taxon>Chelicerata</taxon>
        <taxon>Arachnida</taxon>
        <taxon>Araneae</taxon>
        <taxon>Araneomorphae</taxon>
        <taxon>Entelegynae</taxon>
        <taxon>Araneoidea</taxon>
        <taxon>Linyphiidae</taxon>
        <taxon>Erigoninae</taxon>
        <taxon>Oedothorax</taxon>
    </lineage>
</organism>
<sequence length="83" mass="9174">MSTNQLSKDSVVNASTRLMTLIYAGCLPTKAITTMCTLVEPLSRLVPIQQFMESFTKRRSADELDKDLDGGSPTSVRRRPSPL</sequence>
<feature type="compositionally biased region" description="Basic and acidic residues" evidence="1">
    <location>
        <begin position="58"/>
        <end position="69"/>
    </location>
</feature>
<name>A0AAV6UU33_9ARAC</name>
<evidence type="ECO:0000313" key="2">
    <source>
        <dbReference type="EMBL" id="KAG8187322.1"/>
    </source>
</evidence>
<dbReference type="EMBL" id="JAFNEN010000274">
    <property type="protein sequence ID" value="KAG8187322.1"/>
    <property type="molecule type" value="Genomic_DNA"/>
</dbReference>
<gene>
    <name evidence="2" type="ORF">JTE90_011692</name>
</gene>
<feature type="region of interest" description="Disordered" evidence="1">
    <location>
        <begin position="58"/>
        <end position="83"/>
    </location>
</feature>
<accession>A0AAV6UU33</accession>
<protein>
    <submittedName>
        <fullName evidence="2">Uncharacterized protein</fullName>
    </submittedName>
</protein>
<dbReference type="Proteomes" id="UP000827092">
    <property type="component" value="Unassembled WGS sequence"/>
</dbReference>
<keyword evidence="3" id="KW-1185">Reference proteome</keyword>
<proteinExistence type="predicted"/>
<evidence type="ECO:0000313" key="3">
    <source>
        <dbReference type="Proteomes" id="UP000827092"/>
    </source>
</evidence>
<evidence type="ECO:0000256" key="1">
    <source>
        <dbReference type="SAM" id="MobiDB-lite"/>
    </source>
</evidence>
<dbReference type="AlphaFoldDB" id="A0AAV6UU33"/>
<comment type="caution">
    <text evidence="2">The sequence shown here is derived from an EMBL/GenBank/DDBJ whole genome shotgun (WGS) entry which is preliminary data.</text>
</comment>
<reference evidence="2 3" key="1">
    <citation type="journal article" date="2022" name="Nat. Ecol. Evol.">
        <title>A masculinizing supergene underlies an exaggerated male reproductive morph in a spider.</title>
        <authorList>
            <person name="Hendrickx F."/>
            <person name="De Corte Z."/>
            <person name="Sonet G."/>
            <person name="Van Belleghem S.M."/>
            <person name="Kostlbacher S."/>
            <person name="Vangestel C."/>
        </authorList>
    </citation>
    <scope>NUCLEOTIDE SEQUENCE [LARGE SCALE GENOMIC DNA]</scope>
    <source>
        <strain evidence="2">W744_W776</strain>
    </source>
</reference>